<name>A0A1D2QQA2_9GAMM</name>
<dbReference type="Gene3D" id="1.25.40.10">
    <property type="entry name" value="Tetratricopeptide repeat domain"/>
    <property type="match status" value="1"/>
</dbReference>
<dbReference type="InterPro" id="IPR011990">
    <property type="entry name" value="TPR-like_helical_dom_sf"/>
</dbReference>
<dbReference type="SUPFAM" id="SSF52172">
    <property type="entry name" value="CheY-like"/>
    <property type="match status" value="1"/>
</dbReference>
<dbReference type="PANTHER" id="PTHR43228:SF1">
    <property type="entry name" value="TWO-COMPONENT RESPONSE REGULATOR ARR22"/>
    <property type="match status" value="1"/>
</dbReference>
<dbReference type="SUPFAM" id="SSF48452">
    <property type="entry name" value="TPR-like"/>
    <property type="match status" value="1"/>
</dbReference>
<dbReference type="EMBL" id="MDLC01000022">
    <property type="protein sequence ID" value="ODS23720.1"/>
    <property type="molecule type" value="Genomic_DNA"/>
</dbReference>
<feature type="modified residue" description="4-aspartylphosphate" evidence="1">
    <location>
        <position position="60"/>
    </location>
</feature>
<dbReference type="InterPro" id="IPR019734">
    <property type="entry name" value="TPR_rpt"/>
</dbReference>
<evidence type="ECO:0000313" key="4">
    <source>
        <dbReference type="EMBL" id="ODS23720.1"/>
    </source>
</evidence>
<evidence type="ECO:0000256" key="1">
    <source>
        <dbReference type="PROSITE-ProRule" id="PRU00169"/>
    </source>
</evidence>
<feature type="domain" description="Response regulatory" evidence="3">
    <location>
        <begin position="10"/>
        <end position="129"/>
    </location>
</feature>
<organism evidence="4 5">
    <name type="scientific">Candidatus Endobugula sertula</name>
    <name type="common">Bugula neritina bacterial symbiont</name>
    <dbReference type="NCBI Taxonomy" id="62101"/>
    <lineage>
        <taxon>Bacteria</taxon>
        <taxon>Pseudomonadati</taxon>
        <taxon>Pseudomonadota</taxon>
        <taxon>Gammaproteobacteria</taxon>
        <taxon>Cellvibrionales</taxon>
        <taxon>Cellvibrionaceae</taxon>
        <taxon>Candidatus Endobugula</taxon>
    </lineage>
</organism>
<dbReference type="InterPro" id="IPR001789">
    <property type="entry name" value="Sig_transdc_resp-reg_receiver"/>
</dbReference>
<dbReference type="AlphaFoldDB" id="A0A1D2QQA2"/>
<accession>A0A1D2QQA2</accession>
<dbReference type="CDD" id="cd17589">
    <property type="entry name" value="REC_TPR"/>
    <property type="match status" value="1"/>
</dbReference>
<dbReference type="InterPro" id="IPR011006">
    <property type="entry name" value="CheY-like_superfamily"/>
</dbReference>
<proteinExistence type="predicted"/>
<dbReference type="GO" id="GO:0000160">
    <property type="term" value="P:phosphorelay signal transduction system"/>
    <property type="evidence" value="ECO:0007669"/>
    <property type="project" value="InterPro"/>
</dbReference>
<dbReference type="Pfam" id="PF00072">
    <property type="entry name" value="Response_reg"/>
    <property type="match status" value="1"/>
</dbReference>
<dbReference type="SMART" id="SM00028">
    <property type="entry name" value="TPR"/>
    <property type="match status" value="4"/>
</dbReference>
<evidence type="ECO:0000313" key="5">
    <source>
        <dbReference type="Proteomes" id="UP000242502"/>
    </source>
</evidence>
<dbReference type="SMART" id="SM00448">
    <property type="entry name" value="REC"/>
    <property type="match status" value="1"/>
</dbReference>
<dbReference type="PANTHER" id="PTHR43228">
    <property type="entry name" value="TWO-COMPONENT RESPONSE REGULATOR"/>
    <property type="match status" value="1"/>
</dbReference>
<evidence type="ECO:0000256" key="2">
    <source>
        <dbReference type="SAM" id="Coils"/>
    </source>
</evidence>
<comment type="caution">
    <text evidence="4">The sequence shown here is derived from an EMBL/GenBank/DDBJ whole genome shotgun (WGS) entry which is preliminary data.</text>
</comment>
<sequence length="538" mass="61909">MSSSHYETSRVLIVDDFHNFRRTLAKSIHDLGFRHIDSVATGEEAANLCHKQHYDLILCDYNLGDGKNGQQLLEELRYHQDIKSSDIFVMISADTSRHVVMCSYDCEPDAFLTKPITGKVLEQRIKRLMAQREELSRVYQSIEKEDYQTAINLLYDNIQQQSHYMVDCQKLLGELYIKEKEYGLAEQLYKDILEARELDWALVGLANVKIERGEIDSALESLEDIIFNNPSYLKAYDSLSKACSLAGNNHRLQKVLEMATEVSPMSTSRQKSLAEIALDNGDVELAVKAYKKTIKFGANSHHDTPDNHLNFARAITKVFDNDIDKAKEFSREATLLLNNLEDKYQVSPQQKVQAKLLNSQIHALEGNKQQSKILLNEVEDVLETTIEKNIELDIEIVNALIANDKRMEATTMLNELVDRYKNDQSALEKLDPLLNEPVSEKGKKMIAQINKKGIAAYQKKQYETSINFFIRAQKKFPRYIGLKLNLIQAMIGSMRDNENNAYKKQCQSTFKVIERYITPTSPQFYRYQQLHTMLQKIQ</sequence>
<dbReference type="Gene3D" id="3.40.50.2300">
    <property type="match status" value="1"/>
</dbReference>
<keyword evidence="1" id="KW-0597">Phosphoprotein</keyword>
<keyword evidence="2" id="KW-0175">Coiled coil</keyword>
<reference evidence="4 5" key="1">
    <citation type="journal article" date="2016" name="Appl. Environ. Microbiol.">
        <title>Lack of Overt Genome Reduction in the Bryostatin-Producing Bryozoan Symbiont "Candidatus Endobugula sertula".</title>
        <authorList>
            <person name="Miller I.J."/>
            <person name="Vanee N."/>
            <person name="Fong S.S."/>
            <person name="Lim-Fong G.E."/>
            <person name="Kwan J.C."/>
        </authorList>
    </citation>
    <scope>NUCLEOTIDE SEQUENCE [LARGE SCALE GENOMIC DNA]</scope>
    <source>
        <strain evidence="4">AB1-4</strain>
    </source>
</reference>
<dbReference type="Proteomes" id="UP000242502">
    <property type="component" value="Unassembled WGS sequence"/>
</dbReference>
<dbReference type="PROSITE" id="PS50110">
    <property type="entry name" value="RESPONSE_REGULATORY"/>
    <property type="match status" value="1"/>
</dbReference>
<feature type="coiled-coil region" evidence="2">
    <location>
        <begin position="118"/>
        <end position="145"/>
    </location>
</feature>
<dbReference type="STRING" id="62101.AB835_07430"/>
<dbReference type="InterPro" id="IPR052048">
    <property type="entry name" value="ST_Response_Regulator"/>
</dbReference>
<gene>
    <name evidence="4" type="ORF">AB835_07430</name>
</gene>
<protein>
    <recommendedName>
        <fullName evidence="3">Response regulatory domain-containing protein</fullName>
    </recommendedName>
</protein>
<evidence type="ECO:0000259" key="3">
    <source>
        <dbReference type="PROSITE" id="PS50110"/>
    </source>
</evidence>